<protein>
    <submittedName>
        <fullName evidence="1">Uncharacterized protein</fullName>
    </submittedName>
</protein>
<comment type="caution">
    <text evidence="1">The sequence shown here is derived from an EMBL/GenBank/DDBJ whole genome shotgun (WGS) entry which is preliminary data.</text>
</comment>
<evidence type="ECO:0000313" key="1">
    <source>
        <dbReference type="EMBL" id="KAI3436251.1"/>
    </source>
</evidence>
<keyword evidence="2" id="KW-1185">Reference proteome</keyword>
<dbReference type="Proteomes" id="UP001055712">
    <property type="component" value="Unassembled WGS sequence"/>
</dbReference>
<accession>A0A9D4TWF3</accession>
<proteinExistence type="predicted"/>
<name>A0A9D4TWF3_CHLVU</name>
<dbReference type="EMBL" id="SIDB01000002">
    <property type="protein sequence ID" value="KAI3436251.1"/>
    <property type="molecule type" value="Genomic_DNA"/>
</dbReference>
<organism evidence="1 2">
    <name type="scientific">Chlorella vulgaris</name>
    <name type="common">Green alga</name>
    <dbReference type="NCBI Taxonomy" id="3077"/>
    <lineage>
        <taxon>Eukaryota</taxon>
        <taxon>Viridiplantae</taxon>
        <taxon>Chlorophyta</taxon>
        <taxon>core chlorophytes</taxon>
        <taxon>Trebouxiophyceae</taxon>
        <taxon>Chlorellales</taxon>
        <taxon>Chlorellaceae</taxon>
        <taxon>Chlorella clade</taxon>
        <taxon>Chlorella</taxon>
    </lineage>
</organism>
<gene>
    <name evidence="1" type="ORF">D9Q98_002304</name>
</gene>
<reference evidence="1" key="2">
    <citation type="submission" date="2020-11" db="EMBL/GenBank/DDBJ databases">
        <authorList>
            <person name="Cecchin M."/>
            <person name="Marcolungo L."/>
            <person name="Rossato M."/>
            <person name="Girolomoni L."/>
            <person name="Cosentino E."/>
            <person name="Cuine S."/>
            <person name="Li-Beisson Y."/>
            <person name="Delledonne M."/>
            <person name="Ballottari M."/>
        </authorList>
    </citation>
    <scope>NUCLEOTIDE SEQUENCE</scope>
    <source>
        <strain evidence="1">211/11P</strain>
        <tissue evidence="1">Whole cell</tissue>
    </source>
</reference>
<dbReference type="AlphaFoldDB" id="A0A9D4TWF3"/>
<sequence length="164" mass="17444">MTQGVFLVEHDLQHLGPQLVLAVFLAFSRQHVLRSKNGQPHCHSGYLQTAAQDPVYGAAAVFVFRSMRSNTESLFPAGCFVPYLELVWNINGRSGMHQDGDGYGYYRTITRFSIDSDSDVGGLAFSITNSNVHGGAVLALAGCTLAGSKELLGHGSPTAGGTLA</sequence>
<evidence type="ECO:0000313" key="2">
    <source>
        <dbReference type="Proteomes" id="UP001055712"/>
    </source>
</evidence>
<reference evidence="1" key="1">
    <citation type="journal article" date="2019" name="Plant J.">
        <title>Chlorella vulgaris genome assembly and annotation reveals the molecular basis for metabolic acclimation to high light conditions.</title>
        <authorList>
            <person name="Cecchin M."/>
            <person name="Marcolungo L."/>
            <person name="Rossato M."/>
            <person name="Girolomoni L."/>
            <person name="Cosentino E."/>
            <person name="Cuine S."/>
            <person name="Li-Beisson Y."/>
            <person name="Delledonne M."/>
            <person name="Ballottari M."/>
        </authorList>
    </citation>
    <scope>NUCLEOTIDE SEQUENCE</scope>
    <source>
        <strain evidence="1">211/11P</strain>
    </source>
</reference>